<sequence length="52" mass="5797">MHALNNKPRTETAYQLTDLTPRVTGMLLEFAYTVGMSPGKRKRETRSAQGDG</sequence>
<keyword evidence="2" id="KW-1185">Reference proteome</keyword>
<dbReference type="Proteomes" id="UP000254978">
    <property type="component" value="Unassembled WGS sequence"/>
</dbReference>
<protein>
    <submittedName>
        <fullName evidence="1">Uncharacterized protein</fullName>
    </submittedName>
</protein>
<proteinExistence type="predicted"/>
<organism evidence="1 2">
    <name type="scientific">Mycolicibacterium tokaiense</name>
    <dbReference type="NCBI Taxonomy" id="39695"/>
    <lineage>
        <taxon>Bacteria</taxon>
        <taxon>Bacillati</taxon>
        <taxon>Actinomycetota</taxon>
        <taxon>Actinomycetes</taxon>
        <taxon>Mycobacteriales</taxon>
        <taxon>Mycobacteriaceae</taxon>
        <taxon>Mycolicibacterium</taxon>
    </lineage>
</organism>
<accession>A0A378TIA5</accession>
<evidence type="ECO:0000313" key="2">
    <source>
        <dbReference type="Proteomes" id="UP000254978"/>
    </source>
</evidence>
<reference evidence="1 2" key="1">
    <citation type="submission" date="2018-06" db="EMBL/GenBank/DDBJ databases">
        <authorList>
            <consortium name="Pathogen Informatics"/>
            <person name="Doyle S."/>
        </authorList>
    </citation>
    <scope>NUCLEOTIDE SEQUENCE [LARGE SCALE GENOMIC DNA]</scope>
    <source>
        <strain evidence="1 2">NCTC10821</strain>
    </source>
</reference>
<name>A0A378TIA5_9MYCO</name>
<dbReference type="AlphaFoldDB" id="A0A378TIA5"/>
<gene>
    <name evidence="1" type="ORF">NCTC10821_04078</name>
</gene>
<dbReference type="EMBL" id="UGQT01000001">
    <property type="protein sequence ID" value="STZ60538.1"/>
    <property type="molecule type" value="Genomic_DNA"/>
</dbReference>
<evidence type="ECO:0000313" key="1">
    <source>
        <dbReference type="EMBL" id="STZ60538.1"/>
    </source>
</evidence>